<keyword evidence="3" id="KW-1185">Reference proteome</keyword>
<feature type="compositionally biased region" description="Basic and acidic residues" evidence="1">
    <location>
        <begin position="51"/>
        <end position="65"/>
    </location>
</feature>
<accession>A0A0C2YJR2</accession>
<dbReference type="Proteomes" id="UP000053989">
    <property type="component" value="Unassembled WGS sequence"/>
</dbReference>
<evidence type="ECO:0000313" key="2">
    <source>
        <dbReference type="EMBL" id="KIM49998.1"/>
    </source>
</evidence>
<dbReference type="InParanoid" id="A0A0C2YJR2"/>
<evidence type="ECO:0000313" key="3">
    <source>
        <dbReference type="Proteomes" id="UP000053989"/>
    </source>
</evidence>
<proteinExistence type="predicted"/>
<gene>
    <name evidence="2" type="ORF">SCLCIDRAFT_34804</name>
</gene>
<sequence length="130" mass="15110">MSTQPINWSKVPHTELVSDSEDDAEVAEAKAGEKKRREEEAKVERRRQKEARKIEEARRAEEARRIEEEWVRTSLGQQWTEDLWRMGTLMRSPFVYSSKGKEREVVAESGAEEKGEEADDEDEDAQGEEE</sequence>
<reference evidence="3" key="2">
    <citation type="submission" date="2015-01" db="EMBL/GenBank/DDBJ databases">
        <title>Evolutionary Origins and Diversification of the Mycorrhizal Mutualists.</title>
        <authorList>
            <consortium name="DOE Joint Genome Institute"/>
            <consortium name="Mycorrhizal Genomics Consortium"/>
            <person name="Kohler A."/>
            <person name="Kuo A."/>
            <person name="Nagy L.G."/>
            <person name="Floudas D."/>
            <person name="Copeland A."/>
            <person name="Barry K.W."/>
            <person name="Cichocki N."/>
            <person name="Veneault-Fourrey C."/>
            <person name="LaButti K."/>
            <person name="Lindquist E.A."/>
            <person name="Lipzen A."/>
            <person name="Lundell T."/>
            <person name="Morin E."/>
            <person name="Murat C."/>
            <person name="Riley R."/>
            <person name="Ohm R."/>
            <person name="Sun H."/>
            <person name="Tunlid A."/>
            <person name="Henrissat B."/>
            <person name="Grigoriev I.V."/>
            <person name="Hibbett D.S."/>
            <person name="Martin F."/>
        </authorList>
    </citation>
    <scope>NUCLEOTIDE SEQUENCE [LARGE SCALE GENOMIC DNA]</scope>
    <source>
        <strain evidence="3">Foug A</strain>
    </source>
</reference>
<feature type="compositionally biased region" description="Acidic residues" evidence="1">
    <location>
        <begin position="114"/>
        <end position="130"/>
    </location>
</feature>
<dbReference type="EMBL" id="KN822858">
    <property type="protein sequence ID" value="KIM49998.1"/>
    <property type="molecule type" value="Genomic_DNA"/>
</dbReference>
<feature type="region of interest" description="Disordered" evidence="1">
    <location>
        <begin position="1"/>
        <end position="65"/>
    </location>
</feature>
<name>A0A0C2YJR2_9AGAM</name>
<dbReference type="HOGENOM" id="CLU_1939398_0_0_1"/>
<protein>
    <submittedName>
        <fullName evidence="2">Uncharacterized protein</fullName>
    </submittedName>
</protein>
<feature type="region of interest" description="Disordered" evidence="1">
    <location>
        <begin position="95"/>
        <end position="130"/>
    </location>
</feature>
<organism evidence="2 3">
    <name type="scientific">Scleroderma citrinum Foug A</name>
    <dbReference type="NCBI Taxonomy" id="1036808"/>
    <lineage>
        <taxon>Eukaryota</taxon>
        <taxon>Fungi</taxon>
        <taxon>Dikarya</taxon>
        <taxon>Basidiomycota</taxon>
        <taxon>Agaricomycotina</taxon>
        <taxon>Agaricomycetes</taxon>
        <taxon>Agaricomycetidae</taxon>
        <taxon>Boletales</taxon>
        <taxon>Sclerodermatineae</taxon>
        <taxon>Sclerodermataceae</taxon>
        <taxon>Scleroderma</taxon>
    </lineage>
</organism>
<dbReference type="AlphaFoldDB" id="A0A0C2YJR2"/>
<reference evidence="2 3" key="1">
    <citation type="submission" date="2014-04" db="EMBL/GenBank/DDBJ databases">
        <authorList>
            <consortium name="DOE Joint Genome Institute"/>
            <person name="Kuo A."/>
            <person name="Kohler A."/>
            <person name="Nagy L.G."/>
            <person name="Floudas D."/>
            <person name="Copeland A."/>
            <person name="Barry K.W."/>
            <person name="Cichocki N."/>
            <person name="Veneault-Fourrey C."/>
            <person name="LaButti K."/>
            <person name="Lindquist E.A."/>
            <person name="Lipzen A."/>
            <person name="Lundell T."/>
            <person name="Morin E."/>
            <person name="Murat C."/>
            <person name="Sun H."/>
            <person name="Tunlid A."/>
            <person name="Henrissat B."/>
            <person name="Grigoriev I.V."/>
            <person name="Hibbett D.S."/>
            <person name="Martin F."/>
            <person name="Nordberg H.P."/>
            <person name="Cantor M.N."/>
            <person name="Hua S.X."/>
        </authorList>
    </citation>
    <scope>NUCLEOTIDE SEQUENCE [LARGE SCALE GENOMIC DNA]</scope>
    <source>
        <strain evidence="2 3">Foug A</strain>
    </source>
</reference>
<feature type="compositionally biased region" description="Basic and acidic residues" evidence="1">
    <location>
        <begin position="27"/>
        <end position="43"/>
    </location>
</feature>
<evidence type="ECO:0000256" key="1">
    <source>
        <dbReference type="SAM" id="MobiDB-lite"/>
    </source>
</evidence>